<comment type="caution">
    <text evidence="1">The sequence shown here is derived from an EMBL/GenBank/DDBJ whole genome shotgun (WGS) entry which is preliminary data.</text>
</comment>
<keyword evidence="2" id="KW-1185">Reference proteome</keyword>
<proteinExistence type="predicted"/>
<evidence type="ECO:0000313" key="2">
    <source>
        <dbReference type="Proteomes" id="UP001496627"/>
    </source>
</evidence>
<gene>
    <name evidence="1" type="ORF">ABK249_09165</name>
</gene>
<organism evidence="1 2">
    <name type="scientific">Neorhizobium phenanthreniclasticum</name>
    <dbReference type="NCBI Taxonomy" id="3157917"/>
    <lineage>
        <taxon>Bacteria</taxon>
        <taxon>Pseudomonadati</taxon>
        <taxon>Pseudomonadota</taxon>
        <taxon>Alphaproteobacteria</taxon>
        <taxon>Hyphomicrobiales</taxon>
        <taxon>Rhizobiaceae</taxon>
        <taxon>Rhizobium/Agrobacterium group</taxon>
        <taxon>Neorhizobium</taxon>
    </lineage>
</organism>
<evidence type="ECO:0000313" key="1">
    <source>
        <dbReference type="EMBL" id="MEQ1405098.1"/>
    </source>
</evidence>
<dbReference type="EMBL" id="JBEAAL010000005">
    <property type="protein sequence ID" value="MEQ1405098.1"/>
    <property type="molecule type" value="Genomic_DNA"/>
</dbReference>
<name>A0ABV0LZR7_9HYPH</name>
<dbReference type="Proteomes" id="UP001496627">
    <property type="component" value="Unassembled WGS sequence"/>
</dbReference>
<sequence length="313" mass="34970">MAEAQVFDSEMERIGDALVATREAFEPPASMLAEAAESLILPEEAKLAIEAERFKASAPGRQAVEAALAHLVARLAAEIEFRAREFDMREVPTRFEKLIGLVSRSAMRRRRLARSRRSVSLDHLAELLRRADRLAALVRAERVTLLAQRSKGEADLKAFIDHRPDIIEKLHGESGEAMTGVEAARRTEHFVAVFQTFIDGLNSGVGTCNVLMHKLLIDVEDLLILYQVFSEVVSRHGDKDLRPEDFPSLAPEIERFSKGMLSVHGLDRRRDRANEAFAERFPAEAVRQAAAEAHPAGAGWRLPAISDFKFMRP</sequence>
<reference evidence="1 2" key="1">
    <citation type="submission" date="2024-05" db="EMBL/GenBank/DDBJ databases">
        <title>Neorhizobium sp. Rsf11, a plant growth promoting and heavy metal resistant PAH-degrader.</title>
        <authorList>
            <person name="Golubev S.N."/>
            <person name="Muratova A.Y."/>
            <person name="Markelova M.I."/>
        </authorList>
    </citation>
    <scope>NUCLEOTIDE SEQUENCE [LARGE SCALE GENOMIC DNA]</scope>
    <source>
        <strain evidence="1 2">Rsf11</strain>
    </source>
</reference>
<dbReference type="RefSeq" id="WP_348862658.1">
    <property type="nucleotide sequence ID" value="NZ_JBEAAL010000005.1"/>
</dbReference>
<accession>A0ABV0LZR7</accession>
<protein>
    <submittedName>
        <fullName evidence="1">Uncharacterized protein</fullName>
    </submittedName>
</protein>